<dbReference type="InterPro" id="IPR004919">
    <property type="entry name" value="GmrSD_N"/>
</dbReference>
<name>A0A9P4K6B6_9PLEO</name>
<dbReference type="PANTHER" id="PTHR39639:SF1">
    <property type="entry name" value="DUF262 DOMAIN-CONTAINING PROTEIN"/>
    <property type="match status" value="1"/>
</dbReference>
<accession>A0A9P4K6B6</accession>
<comment type="caution">
    <text evidence="3">The sequence shown here is derived from an EMBL/GenBank/DDBJ whole genome shotgun (WGS) entry which is preliminary data.</text>
</comment>
<organism evidence="3 4">
    <name type="scientific">Lojkania enalia</name>
    <dbReference type="NCBI Taxonomy" id="147567"/>
    <lineage>
        <taxon>Eukaryota</taxon>
        <taxon>Fungi</taxon>
        <taxon>Dikarya</taxon>
        <taxon>Ascomycota</taxon>
        <taxon>Pezizomycotina</taxon>
        <taxon>Dothideomycetes</taxon>
        <taxon>Pleosporomycetidae</taxon>
        <taxon>Pleosporales</taxon>
        <taxon>Pleosporales incertae sedis</taxon>
        <taxon>Lojkania</taxon>
    </lineage>
</organism>
<dbReference type="Proteomes" id="UP000800093">
    <property type="component" value="Unassembled WGS sequence"/>
</dbReference>
<feature type="compositionally biased region" description="Polar residues" evidence="1">
    <location>
        <begin position="692"/>
        <end position="706"/>
    </location>
</feature>
<evidence type="ECO:0000256" key="1">
    <source>
        <dbReference type="SAM" id="MobiDB-lite"/>
    </source>
</evidence>
<protein>
    <recommendedName>
        <fullName evidence="2">GmrSD restriction endonucleases N-terminal domain-containing protein</fullName>
    </recommendedName>
</protein>
<sequence length="706" mass="78428">MPGLPMEQNQSQLLIKNEEHDLDYLFKEESPEEEDGSYRPRPQLSKPYVGMRTLGYLMGEALEAEIIDVDPEYQREVVWTAERMTGLVDSLMEEYYIPPIILNKKRRPTQDGEAPRYTLVCVDGKQRLSSVKAFIEGLIPCHDHRGEKWYFIDTGGHRHKKVLPDGTKQAFLEKEFVSFEFADLSPEQEEDLFARVQMGVQLSLAEKMRATVGPWQELARMYVDDFPVIYSLLKDRSRGKDFQITLACFSQIIEAQHPSSANGKPALKANGRSLPKLLDNRGAVDDEIKSHLASVFNTFRDLVNEDPPVFTNVEHNRVQTFAPLEVVAVAVLISMHSETRNNKLLLGDIRMLRNSLRENFVDLRLNPNLWNFVWDYIDSLEAYRGAMDGSTIDRARAVQPRPTQQATSVPPSSVAKQGRPTARIKPPIVKPRLHHENQLADPRTRKRQRVDQTPNAKTQAQTSPSHDIFSLASQTSQAGSSSADPVILDDGLTPTVPWAGSLPVESSVGATLLAEQRASSHRDPVARAYGLEAGHSLPDPLQLITPLQVHQNRISALNSYQAPTTSMISVTPSSSAAVAALSPRSVRPIHSSSVPLPPIPASSEGNPFTKWVPSQFEDQDFRAVHGASPLSAPTQTAPTLPDHSAQKRPAQKTPILFPELRRKGFVATLPQVGGGADPIDLTSDTEQERQDLLSSFKNGRNSGKGR</sequence>
<dbReference type="EMBL" id="ML986626">
    <property type="protein sequence ID" value="KAF2263407.1"/>
    <property type="molecule type" value="Genomic_DNA"/>
</dbReference>
<feature type="region of interest" description="Disordered" evidence="1">
    <location>
        <begin position="398"/>
        <end position="466"/>
    </location>
</feature>
<feature type="compositionally biased region" description="Polar residues" evidence="1">
    <location>
        <begin position="451"/>
        <end position="465"/>
    </location>
</feature>
<dbReference type="PANTHER" id="PTHR39639">
    <property type="entry name" value="CHROMOSOME 16, WHOLE GENOME SHOTGUN SEQUENCE"/>
    <property type="match status" value="1"/>
</dbReference>
<feature type="region of interest" description="Disordered" evidence="1">
    <location>
        <begin position="668"/>
        <end position="706"/>
    </location>
</feature>
<dbReference type="OrthoDB" id="5419821at2759"/>
<reference evidence="4" key="1">
    <citation type="journal article" date="2020" name="Stud. Mycol.">
        <title>101 Dothideomycetes genomes: A test case for predicting lifestyles and emergence of pathogens.</title>
        <authorList>
            <person name="Haridas S."/>
            <person name="Albert R."/>
            <person name="Binder M."/>
            <person name="Bloem J."/>
            <person name="LaButti K."/>
            <person name="Salamov A."/>
            <person name="Andreopoulos B."/>
            <person name="Baker S."/>
            <person name="Barry K."/>
            <person name="Bills G."/>
            <person name="Bluhm B."/>
            <person name="Cannon C."/>
            <person name="Castanera R."/>
            <person name="Culley D."/>
            <person name="Daum C."/>
            <person name="Ezra D."/>
            <person name="Gonzalez J."/>
            <person name="Henrissat B."/>
            <person name="Kuo A."/>
            <person name="Liang C."/>
            <person name="Lipzen A."/>
            <person name="Lutzoni F."/>
            <person name="Magnuson J."/>
            <person name="Mondo S."/>
            <person name="Nolan M."/>
            <person name="Ohm R."/>
            <person name="Pangilinan J."/>
            <person name="Park H.-J."/>
            <person name="Ramirez L."/>
            <person name="Alfaro M."/>
            <person name="Sun H."/>
            <person name="Tritt A."/>
            <person name="Yoshinaga Y."/>
            <person name="Zwiers L.-H."/>
            <person name="Turgeon B."/>
            <person name="Goodwin S."/>
            <person name="Spatafora J."/>
            <person name="Crous P."/>
            <person name="Grigoriev I."/>
        </authorList>
    </citation>
    <scope>NUCLEOTIDE SEQUENCE [LARGE SCALE GENOMIC DNA]</scope>
    <source>
        <strain evidence="4">CBS 304.66</strain>
    </source>
</reference>
<dbReference type="Pfam" id="PF03235">
    <property type="entry name" value="GmrSD_N"/>
    <property type="match status" value="1"/>
</dbReference>
<dbReference type="AlphaFoldDB" id="A0A9P4K6B6"/>
<feature type="region of interest" description="Disordered" evidence="1">
    <location>
        <begin position="628"/>
        <end position="650"/>
    </location>
</feature>
<feature type="domain" description="GmrSD restriction endonucleases N-terminal" evidence="2">
    <location>
        <begin position="63"/>
        <end position="186"/>
    </location>
</feature>
<gene>
    <name evidence="3" type="ORF">CC78DRAFT_617666</name>
</gene>
<evidence type="ECO:0000259" key="2">
    <source>
        <dbReference type="Pfam" id="PF03235"/>
    </source>
</evidence>
<keyword evidence="4" id="KW-1185">Reference proteome</keyword>
<feature type="compositionally biased region" description="Polar residues" evidence="1">
    <location>
        <begin position="401"/>
        <end position="415"/>
    </location>
</feature>
<evidence type="ECO:0000313" key="3">
    <source>
        <dbReference type="EMBL" id="KAF2263407.1"/>
    </source>
</evidence>
<evidence type="ECO:0000313" key="4">
    <source>
        <dbReference type="Proteomes" id="UP000800093"/>
    </source>
</evidence>
<proteinExistence type="predicted"/>